<evidence type="ECO:0000259" key="1">
    <source>
        <dbReference type="Pfam" id="PF05699"/>
    </source>
</evidence>
<comment type="caution">
    <text evidence="2">The sequence shown here is derived from an EMBL/GenBank/DDBJ whole genome shotgun (WGS) entry which is preliminary data.</text>
</comment>
<feature type="domain" description="HAT C-terminal dimerisation" evidence="1">
    <location>
        <begin position="98"/>
        <end position="149"/>
    </location>
</feature>
<sequence length="153" mass="17547">LNFWLEFFHHIMPHMDILYNQLQHHNANSTSIYNAVNSFLEAIMKERNNKLPSVTHQQEEKQVAKSCPCERGKNSVNISGLMKMYEIMLDTGISDSCTEVLILFKIIVTAPMTTAQPERYFSTLKKVKTFLRNTMTQDCLAALAMLSVEKSDD</sequence>
<dbReference type="Proteomes" id="UP001148838">
    <property type="component" value="Unassembled WGS sequence"/>
</dbReference>
<organism evidence="2 3">
    <name type="scientific">Periplaneta americana</name>
    <name type="common">American cockroach</name>
    <name type="synonym">Blatta americana</name>
    <dbReference type="NCBI Taxonomy" id="6978"/>
    <lineage>
        <taxon>Eukaryota</taxon>
        <taxon>Metazoa</taxon>
        <taxon>Ecdysozoa</taxon>
        <taxon>Arthropoda</taxon>
        <taxon>Hexapoda</taxon>
        <taxon>Insecta</taxon>
        <taxon>Pterygota</taxon>
        <taxon>Neoptera</taxon>
        <taxon>Polyneoptera</taxon>
        <taxon>Dictyoptera</taxon>
        <taxon>Blattodea</taxon>
        <taxon>Blattoidea</taxon>
        <taxon>Blattidae</taxon>
        <taxon>Blattinae</taxon>
        <taxon>Periplaneta</taxon>
    </lineage>
</organism>
<dbReference type="InterPro" id="IPR008906">
    <property type="entry name" value="HATC_C_dom"/>
</dbReference>
<evidence type="ECO:0000313" key="3">
    <source>
        <dbReference type="Proteomes" id="UP001148838"/>
    </source>
</evidence>
<dbReference type="Pfam" id="PF05699">
    <property type="entry name" value="Dimer_Tnp_hAT"/>
    <property type="match status" value="1"/>
</dbReference>
<evidence type="ECO:0000313" key="2">
    <source>
        <dbReference type="EMBL" id="KAJ4436106.1"/>
    </source>
</evidence>
<proteinExistence type="predicted"/>
<dbReference type="PANTHER" id="PTHR45749">
    <property type="match status" value="1"/>
</dbReference>
<reference evidence="2 3" key="1">
    <citation type="journal article" date="2022" name="Allergy">
        <title>Genome assembly and annotation of Periplaneta americana reveal a comprehensive cockroach allergen profile.</title>
        <authorList>
            <person name="Wang L."/>
            <person name="Xiong Q."/>
            <person name="Saelim N."/>
            <person name="Wang L."/>
            <person name="Nong W."/>
            <person name="Wan A.T."/>
            <person name="Shi M."/>
            <person name="Liu X."/>
            <person name="Cao Q."/>
            <person name="Hui J.H.L."/>
            <person name="Sookrung N."/>
            <person name="Leung T.F."/>
            <person name="Tungtrongchitr A."/>
            <person name="Tsui S.K.W."/>
        </authorList>
    </citation>
    <scope>NUCLEOTIDE SEQUENCE [LARGE SCALE GENOMIC DNA]</scope>
    <source>
        <strain evidence="2">PWHHKU_190912</strain>
    </source>
</reference>
<dbReference type="PANTHER" id="PTHR45749:SF37">
    <property type="entry name" value="OS05G0311600 PROTEIN"/>
    <property type="match status" value="1"/>
</dbReference>
<protein>
    <recommendedName>
        <fullName evidence="1">HAT C-terminal dimerisation domain-containing protein</fullName>
    </recommendedName>
</protein>
<accession>A0ABQ8SPK7</accession>
<keyword evidence="3" id="KW-1185">Reference proteome</keyword>
<dbReference type="EMBL" id="JAJSOF020000023">
    <property type="protein sequence ID" value="KAJ4436106.1"/>
    <property type="molecule type" value="Genomic_DNA"/>
</dbReference>
<gene>
    <name evidence="2" type="ORF">ANN_18733</name>
</gene>
<feature type="non-terminal residue" evidence="2">
    <location>
        <position position="1"/>
    </location>
</feature>
<name>A0ABQ8SPK7_PERAM</name>